<sequence length="154" mass="16334">MIDRYNHDTLGMVVLDQNGNLAAGTSTNGARFKIPGRVGDSPIPGAGAYAVEGVGAAAATGDGDIMMRFLPSFHVVEQMRLGTKPFRAAHKAMRRIVQYYPHFQGAVVAVNAKGVHGAACAGLQKFQYSLGVGSATRVEAVACVNFDKPKKDRK</sequence>
<evidence type="ECO:0000256" key="6">
    <source>
        <dbReference type="ARBA" id="ARBA00053295"/>
    </source>
</evidence>
<evidence type="ECO:0000256" key="1">
    <source>
        <dbReference type="ARBA" id="ARBA00010872"/>
    </source>
</evidence>
<evidence type="ECO:0000313" key="15">
    <source>
        <dbReference type="Proteomes" id="UP000053660"/>
    </source>
</evidence>
<dbReference type="OrthoDB" id="188713at2759"/>
<dbReference type="GO" id="GO:0006508">
    <property type="term" value="P:proteolysis"/>
    <property type="evidence" value="ECO:0007669"/>
    <property type="project" value="UniProtKB-KW"/>
</dbReference>
<evidence type="ECO:0000256" key="10">
    <source>
        <dbReference type="ARBA" id="ARBA00080645"/>
    </source>
</evidence>
<keyword evidence="15" id="KW-1185">Reference proteome</keyword>
<feature type="binding site" evidence="12">
    <location>
        <begin position="37"/>
        <end position="40"/>
    </location>
    <ligand>
        <name>substrate</name>
    </ligand>
</feature>
<evidence type="ECO:0000256" key="2">
    <source>
        <dbReference type="ARBA" id="ARBA00022670"/>
    </source>
</evidence>
<protein>
    <recommendedName>
        <fullName evidence="7">N(4)-(beta-N-acetylglucosaminyl)-L-asparaginase</fullName>
        <ecNumber evidence="7">3.5.1.26</ecNumber>
    </recommendedName>
    <alternativeName>
        <fullName evidence="9">Aspartylglucosaminidase</fullName>
    </alternativeName>
    <alternativeName>
        <fullName evidence="8">Glycosylasparaginase</fullName>
    </alternativeName>
    <alternativeName>
        <fullName evidence="10">N4-(N-acetyl-beta-glucosaminyl)-L-asparagine amidase</fullName>
    </alternativeName>
</protein>
<organism evidence="14 15">
    <name type="scientific">Oesophagostomum dentatum</name>
    <name type="common">Nodular worm</name>
    <dbReference type="NCBI Taxonomy" id="61180"/>
    <lineage>
        <taxon>Eukaryota</taxon>
        <taxon>Metazoa</taxon>
        <taxon>Ecdysozoa</taxon>
        <taxon>Nematoda</taxon>
        <taxon>Chromadorea</taxon>
        <taxon>Rhabditida</taxon>
        <taxon>Rhabditina</taxon>
        <taxon>Rhabditomorpha</taxon>
        <taxon>Strongyloidea</taxon>
        <taxon>Strongylidae</taxon>
        <taxon>Oesophagostomum</taxon>
    </lineage>
</organism>
<gene>
    <name evidence="14" type="ORF">OESDEN_00046</name>
</gene>
<evidence type="ECO:0000256" key="9">
    <source>
        <dbReference type="ARBA" id="ARBA00079301"/>
    </source>
</evidence>
<dbReference type="GO" id="GO:0005764">
    <property type="term" value="C:lysosome"/>
    <property type="evidence" value="ECO:0007669"/>
    <property type="project" value="TreeGrafter"/>
</dbReference>
<evidence type="ECO:0000256" key="11">
    <source>
        <dbReference type="PIRSR" id="PIRSR600246-1"/>
    </source>
</evidence>
<evidence type="ECO:0000256" key="7">
    <source>
        <dbReference type="ARBA" id="ARBA00066729"/>
    </source>
</evidence>
<dbReference type="Pfam" id="PF01112">
    <property type="entry name" value="Asparaginase_2"/>
    <property type="match status" value="1"/>
</dbReference>
<evidence type="ECO:0000256" key="3">
    <source>
        <dbReference type="ARBA" id="ARBA00022801"/>
    </source>
</evidence>
<dbReference type="AlphaFoldDB" id="A0A0B1TR09"/>
<feature type="active site" description="Nucleophile" evidence="11">
    <location>
        <position position="9"/>
    </location>
</feature>
<feature type="site" description="Cleavage; by autolysis" evidence="13">
    <location>
        <begin position="8"/>
        <end position="9"/>
    </location>
</feature>
<comment type="similarity">
    <text evidence="1">Belongs to the Ntn-hydrolase family.</text>
</comment>
<dbReference type="EMBL" id="KN549200">
    <property type="protein sequence ID" value="KHJ99983.1"/>
    <property type="molecule type" value="Genomic_DNA"/>
</dbReference>
<feature type="binding site" evidence="12">
    <location>
        <begin position="60"/>
        <end position="63"/>
    </location>
    <ligand>
        <name>substrate</name>
    </ligand>
</feature>
<name>A0A0B1TR09_OESDE</name>
<comment type="catalytic activity">
    <reaction evidence="5">
        <text>N(4)-(beta-N-acetyl-D-glucosaminyl)-L-asparagine + H2O = N-acetyl-beta-D-glucosaminylamine + L-aspartate + H(+)</text>
        <dbReference type="Rhea" id="RHEA:11544"/>
        <dbReference type="ChEBI" id="CHEBI:15377"/>
        <dbReference type="ChEBI" id="CHEBI:15378"/>
        <dbReference type="ChEBI" id="CHEBI:15947"/>
        <dbReference type="ChEBI" id="CHEBI:29991"/>
        <dbReference type="ChEBI" id="CHEBI:58080"/>
        <dbReference type="EC" id="3.5.1.26"/>
    </reaction>
</comment>
<dbReference type="SUPFAM" id="SSF56235">
    <property type="entry name" value="N-terminal nucleophile aminohydrolases (Ntn hydrolases)"/>
    <property type="match status" value="1"/>
</dbReference>
<proteinExistence type="inferred from homology"/>
<dbReference type="InterPro" id="IPR029055">
    <property type="entry name" value="Ntn_hydrolases_N"/>
</dbReference>
<dbReference type="FunFam" id="3.60.20.30:FF:000003">
    <property type="entry name" value="N(4)-(Beta-N-acetylglucosaminyl)-L-asparaginase isoform X1"/>
    <property type="match status" value="1"/>
</dbReference>
<dbReference type="GO" id="GO:0008233">
    <property type="term" value="F:peptidase activity"/>
    <property type="evidence" value="ECO:0007669"/>
    <property type="project" value="UniProtKB-KW"/>
</dbReference>
<dbReference type="GO" id="GO:0003948">
    <property type="term" value="F:N4-(beta-N-acetylglucosaminyl)-L-asparaginase activity"/>
    <property type="evidence" value="ECO:0007669"/>
    <property type="project" value="UniProtKB-EC"/>
</dbReference>
<evidence type="ECO:0000256" key="13">
    <source>
        <dbReference type="PIRSR" id="PIRSR600246-3"/>
    </source>
</evidence>
<evidence type="ECO:0000256" key="12">
    <source>
        <dbReference type="PIRSR" id="PIRSR600246-2"/>
    </source>
</evidence>
<keyword evidence="2" id="KW-0645">Protease</keyword>
<keyword evidence="3" id="KW-0378">Hydrolase</keyword>
<evidence type="ECO:0000256" key="8">
    <source>
        <dbReference type="ARBA" id="ARBA00078726"/>
    </source>
</evidence>
<dbReference type="EC" id="3.5.1.26" evidence="7"/>
<accession>A0A0B1TR09</accession>
<reference evidence="14 15" key="1">
    <citation type="submission" date="2014-03" db="EMBL/GenBank/DDBJ databases">
        <title>Draft genome of the hookworm Oesophagostomum dentatum.</title>
        <authorList>
            <person name="Mitreva M."/>
        </authorList>
    </citation>
    <scope>NUCLEOTIDE SEQUENCE [LARGE SCALE GENOMIC DNA]</scope>
    <source>
        <strain evidence="14 15">OD-Hann</strain>
    </source>
</reference>
<evidence type="ECO:0000256" key="5">
    <source>
        <dbReference type="ARBA" id="ARBA00050421"/>
    </source>
</evidence>
<dbReference type="Gene3D" id="3.60.20.30">
    <property type="entry name" value="(Glycosyl)asparaginase"/>
    <property type="match status" value="1"/>
</dbReference>
<dbReference type="PANTHER" id="PTHR10188">
    <property type="entry name" value="L-ASPARAGINASE"/>
    <property type="match status" value="1"/>
</dbReference>
<keyword evidence="4" id="KW-0068">Autocatalytic cleavage</keyword>
<comment type="function">
    <text evidence="6">Cleaves the GlcNAc-Asn bond which joins oligosaccharides to the peptide of asparagine-linked glycoproteins.</text>
</comment>
<dbReference type="PANTHER" id="PTHR10188:SF6">
    <property type="entry name" value="N(4)-(BETA-N-ACETYLGLUCOSAMINYL)-L-ASPARAGINASE"/>
    <property type="match status" value="1"/>
</dbReference>
<evidence type="ECO:0000313" key="14">
    <source>
        <dbReference type="EMBL" id="KHJ99983.1"/>
    </source>
</evidence>
<dbReference type="InterPro" id="IPR000246">
    <property type="entry name" value="Peptidase_T2"/>
</dbReference>
<dbReference type="Proteomes" id="UP000053660">
    <property type="component" value="Unassembled WGS sequence"/>
</dbReference>
<evidence type="ECO:0000256" key="4">
    <source>
        <dbReference type="ARBA" id="ARBA00022813"/>
    </source>
</evidence>